<proteinExistence type="inferred from homology"/>
<dbReference type="SUPFAM" id="SSF53756">
    <property type="entry name" value="UDP-Glycosyltransferase/glycogen phosphorylase"/>
    <property type="match status" value="1"/>
</dbReference>
<dbReference type="OrthoDB" id="5835829at2759"/>
<accession>A0A6J1BN32</accession>
<name>A0A6J1BN32_9ROSI</name>
<dbReference type="CDD" id="cd03784">
    <property type="entry name" value="GT1_Gtf-like"/>
    <property type="match status" value="1"/>
</dbReference>
<organism evidence="3 4">
    <name type="scientific">Herrania umbratica</name>
    <dbReference type="NCBI Taxonomy" id="108875"/>
    <lineage>
        <taxon>Eukaryota</taxon>
        <taxon>Viridiplantae</taxon>
        <taxon>Streptophyta</taxon>
        <taxon>Embryophyta</taxon>
        <taxon>Tracheophyta</taxon>
        <taxon>Spermatophyta</taxon>
        <taxon>Magnoliopsida</taxon>
        <taxon>eudicotyledons</taxon>
        <taxon>Gunneridae</taxon>
        <taxon>Pentapetalae</taxon>
        <taxon>rosids</taxon>
        <taxon>malvids</taxon>
        <taxon>Malvales</taxon>
        <taxon>Malvaceae</taxon>
        <taxon>Byttnerioideae</taxon>
        <taxon>Herrania</taxon>
    </lineage>
</organism>
<keyword evidence="2" id="KW-0808">Transferase</keyword>
<dbReference type="Gene3D" id="3.40.50.2000">
    <property type="entry name" value="Glycogen Phosphorylase B"/>
    <property type="match status" value="2"/>
</dbReference>
<dbReference type="PANTHER" id="PTHR48048">
    <property type="entry name" value="GLYCOSYLTRANSFERASE"/>
    <property type="match status" value="1"/>
</dbReference>
<dbReference type="GO" id="GO:0035251">
    <property type="term" value="F:UDP-glucosyltransferase activity"/>
    <property type="evidence" value="ECO:0007669"/>
    <property type="project" value="InterPro"/>
</dbReference>
<dbReference type="FunFam" id="3.40.50.2000:FF:000056">
    <property type="entry name" value="Glycosyltransferase"/>
    <property type="match status" value="1"/>
</dbReference>
<evidence type="ECO:0000313" key="4">
    <source>
        <dbReference type="RefSeq" id="XP_021300730.1"/>
    </source>
</evidence>
<gene>
    <name evidence="4" type="primary">LOC110429157</name>
</gene>
<dbReference type="GeneID" id="110429157"/>
<dbReference type="InterPro" id="IPR050481">
    <property type="entry name" value="UDP-glycosyltransf_plant"/>
</dbReference>
<keyword evidence="3" id="KW-1185">Reference proteome</keyword>
<protein>
    <submittedName>
        <fullName evidence="4">UDP-glycosyltransferase 71K1-like</fullName>
    </submittedName>
</protein>
<evidence type="ECO:0000313" key="3">
    <source>
        <dbReference type="Proteomes" id="UP000504621"/>
    </source>
</evidence>
<dbReference type="Proteomes" id="UP000504621">
    <property type="component" value="Unplaced"/>
</dbReference>
<reference evidence="4" key="1">
    <citation type="submission" date="2025-08" db="UniProtKB">
        <authorList>
            <consortium name="RefSeq"/>
        </authorList>
    </citation>
    <scope>IDENTIFICATION</scope>
    <source>
        <tissue evidence="4">Leaf</tissue>
    </source>
</reference>
<comment type="similarity">
    <text evidence="1">Belongs to the UDP-glycosyltransferase family.</text>
</comment>
<dbReference type="Pfam" id="PF00201">
    <property type="entry name" value="UDPGT"/>
    <property type="match status" value="1"/>
</dbReference>
<evidence type="ECO:0000256" key="2">
    <source>
        <dbReference type="ARBA" id="ARBA00022679"/>
    </source>
</evidence>
<dbReference type="PANTHER" id="PTHR48048:SF83">
    <property type="entry name" value="GLYCOSYLTRANSFERASE"/>
    <property type="match status" value="1"/>
</dbReference>
<evidence type="ECO:0000256" key="1">
    <source>
        <dbReference type="ARBA" id="ARBA00009995"/>
    </source>
</evidence>
<dbReference type="AlphaFoldDB" id="A0A6J1BN32"/>
<sequence>MRKAKLIFIPVPGIGHLVPILEFAERLFDRYDQFSVTVLVIPSSFVPDSDADTKTLAASSDSRIQYRAKAHAKEAIINLVLPDSTSNSVLVVGLVLDFFCTAMIDIGKELGIPSYLFSASCAAFLSLMFDLPTRHDQAGREFEESEPESIIPGYAKPVPTGVLPSFLFNKHGGYLSLLEHARRFKEVEVFDGMFYFYTIYPVGSLVSLKGLKILQIDKAENNEILGWLDQQPPSSVVFLFFGSLGSFDEPQVSEIACGLERREFRFLWSVRKAPAKGEFEALREYTNLDLEGILPDGFLERTKKKGRICGCAPQADALAHVAVGGFVSHCEWNCIFESLWNGVPIATWPIYSGQQMNAFQMVKDLGLAVELKLDYRMGKGKLVMADEIERAVRCVMDGESEVRLRIKEMA</sequence>
<dbReference type="InterPro" id="IPR002213">
    <property type="entry name" value="UDP_glucos_trans"/>
</dbReference>
<dbReference type="RefSeq" id="XP_021300730.1">
    <property type="nucleotide sequence ID" value="XM_021445055.1"/>
</dbReference>